<feature type="compositionally biased region" description="Basic residues" evidence="6">
    <location>
        <begin position="117"/>
        <end position="128"/>
    </location>
</feature>
<feature type="compositionally biased region" description="Low complexity" evidence="6">
    <location>
        <begin position="144"/>
        <end position="154"/>
    </location>
</feature>
<organism evidence="8 9">
    <name type="scientific">Tetrapyrgos nigripes</name>
    <dbReference type="NCBI Taxonomy" id="182062"/>
    <lineage>
        <taxon>Eukaryota</taxon>
        <taxon>Fungi</taxon>
        <taxon>Dikarya</taxon>
        <taxon>Basidiomycota</taxon>
        <taxon>Agaricomycotina</taxon>
        <taxon>Agaricomycetes</taxon>
        <taxon>Agaricomycetidae</taxon>
        <taxon>Agaricales</taxon>
        <taxon>Marasmiineae</taxon>
        <taxon>Marasmiaceae</taxon>
        <taxon>Tetrapyrgos</taxon>
    </lineage>
</organism>
<dbReference type="PANTHER" id="PTHR46481">
    <property type="entry name" value="ZINC FINGER BED DOMAIN-CONTAINING PROTEIN 4"/>
    <property type="match status" value="1"/>
</dbReference>
<name>A0A8H5CU42_9AGAR</name>
<dbReference type="InterPro" id="IPR008906">
    <property type="entry name" value="HATC_C_dom"/>
</dbReference>
<keyword evidence="5" id="KW-0539">Nucleus</keyword>
<keyword evidence="9" id="KW-1185">Reference proteome</keyword>
<feature type="compositionally biased region" description="Basic residues" evidence="6">
    <location>
        <begin position="193"/>
        <end position="204"/>
    </location>
</feature>
<accession>A0A8H5CU42</accession>
<evidence type="ECO:0000256" key="5">
    <source>
        <dbReference type="ARBA" id="ARBA00023242"/>
    </source>
</evidence>
<keyword evidence="2" id="KW-0479">Metal-binding</keyword>
<keyword evidence="3" id="KW-0863">Zinc-finger</keyword>
<evidence type="ECO:0000313" key="8">
    <source>
        <dbReference type="EMBL" id="KAF5348049.1"/>
    </source>
</evidence>
<dbReference type="SUPFAM" id="SSF53098">
    <property type="entry name" value="Ribonuclease H-like"/>
    <property type="match status" value="1"/>
</dbReference>
<feature type="domain" description="HAT C-terminal dimerisation" evidence="7">
    <location>
        <begin position="898"/>
        <end position="967"/>
    </location>
</feature>
<feature type="compositionally biased region" description="Acidic residues" evidence="6">
    <location>
        <begin position="158"/>
        <end position="170"/>
    </location>
</feature>
<dbReference type="Proteomes" id="UP000559256">
    <property type="component" value="Unassembled WGS sequence"/>
</dbReference>
<feature type="compositionally biased region" description="Acidic residues" evidence="6">
    <location>
        <begin position="591"/>
        <end position="608"/>
    </location>
</feature>
<reference evidence="8 9" key="1">
    <citation type="journal article" date="2020" name="ISME J.">
        <title>Uncovering the hidden diversity of litter-decomposition mechanisms in mushroom-forming fungi.</title>
        <authorList>
            <person name="Floudas D."/>
            <person name="Bentzer J."/>
            <person name="Ahren D."/>
            <person name="Johansson T."/>
            <person name="Persson P."/>
            <person name="Tunlid A."/>
        </authorList>
    </citation>
    <scope>NUCLEOTIDE SEQUENCE [LARGE SCALE GENOMIC DNA]</scope>
    <source>
        <strain evidence="8 9">CBS 291.85</strain>
    </source>
</reference>
<comment type="subcellular location">
    <subcellularLocation>
        <location evidence="1">Nucleus</location>
    </subcellularLocation>
</comment>
<sequence length="976" mass="109975">MLFICARCVDLDRGRLRLAGPPSSAGLGLKASGILQFSAFSKHSLMSTDQCAVNKDGTLKDATEIVFYHDVDDVTPISGPSNAAASIRGRNKNARMLASIESDKYEADGVTLSKPGPVRRRKPKKKKTKGQDVDSGLDDEDYSDSGSGTTTDGSSEVEIMDAEGISDEELASILPAKTFPKPSKVKGKEKANPKKPKKSMKRRREHDEGSEAGPAKRTQTKNLRAASVEEVEDEEAPPRPAPPRVNKVPGGNGKRSDAIYLFYEQVPFNASGELGVPGLKKHLNKNFKHLHQFFEILQERRKQGVAWTQDDINVAAGRKPFDDKFAAALEEEIDSHQETIKEAFTKQRAAALEPWNQERFEELLVKWLVASNQPFSEVEQVEFIELLQYVHHSGGKLHIPKKDAIQRRVLKLGEATIEEIRDIFLKINGKVALSIDAWTSSNQHAFLAIVAHYINEEGQLEELLIDFRELLGEHSGENMADAVWKTLELYGLVGKIIAIVMDNATNNDTMMKSLEDRCRRRKVTFSAKASRLRCMPHTIHLAAIKLLEGIGAISSKTGRKLETRSSNYQDNFAIHVPPPKSTNSKSKTGEDKEDDEAVEQDEEEEDSLDELKKDGIIPSVVKLRKIVRHVRSSPQRREAWYREIQHVYAELTAEKSEMKLLMLILDVITRWGSTHQMMLTHNPISTIGRAGAFRDAIDSYASQHSDLLDYCLDENDWNNIIKVTGWLKTFRAATVQMSTTKTPMLSSTLEVLRELEDDIKEIIRSLGTFDVSVHVRDALVAAHSKLSEYFYKFDESPFYTWSMLLDPRIDREALEADYEQEPTLAGHLNTSRQKLRDYYTDNYLSSRTSLNMASSVDSIGPSDVVHVDGSPQKKFKSKYHRKVDAVRDELNEFWKLSPEDSTCDPITWWVGHKVTYPHLYRLALDIFCIPGSAVAVERVFSGGRDTISLRRASLSAETIRLLMIAKHRLYLARNRK</sequence>
<dbReference type="InterPro" id="IPR052035">
    <property type="entry name" value="ZnF_BED_domain_contain"/>
</dbReference>
<dbReference type="InterPro" id="IPR012337">
    <property type="entry name" value="RNaseH-like_sf"/>
</dbReference>
<feature type="region of interest" description="Disordered" evidence="6">
    <location>
        <begin position="108"/>
        <end position="252"/>
    </location>
</feature>
<dbReference type="EMBL" id="JAACJM010000088">
    <property type="protein sequence ID" value="KAF5348049.1"/>
    <property type="molecule type" value="Genomic_DNA"/>
</dbReference>
<protein>
    <recommendedName>
        <fullName evidence="7">HAT C-terminal dimerisation domain-containing protein</fullName>
    </recommendedName>
</protein>
<dbReference type="OrthoDB" id="2751120at2759"/>
<feature type="region of interest" description="Disordered" evidence="6">
    <location>
        <begin position="567"/>
        <end position="610"/>
    </location>
</feature>
<evidence type="ECO:0000259" key="7">
    <source>
        <dbReference type="Pfam" id="PF05699"/>
    </source>
</evidence>
<dbReference type="AlphaFoldDB" id="A0A8H5CU42"/>
<evidence type="ECO:0000256" key="2">
    <source>
        <dbReference type="ARBA" id="ARBA00022723"/>
    </source>
</evidence>
<dbReference type="PANTHER" id="PTHR46481:SF10">
    <property type="entry name" value="ZINC FINGER BED DOMAIN-CONTAINING PROTEIN 39"/>
    <property type="match status" value="1"/>
</dbReference>
<dbReference type="GO" id="GO:0046983">
    <property type="term" value="F:protein dimerization activity"/>
    <property type="evidence" value="ECO:0007669"/>
    <property type="project" value="InterPro"/>
</dbReference>
<evidence type="ECO:0000313" key="9">
    <source>
        <dbReference type="Proteomes" id="UP000559256"/>
    </source>
</evidence>
<dbReference type="Pfam" id="PF05699">
    <property type="entry name" value="Dimer_Tnp_hAT"/>
    <property type="match status" value="1"/>
</dbReference>
<gene>
    <name evidence="8" type="ORF">D9758_009995</name>
</gene>
<keyword evidence="4" id="KW-0862">Zinc</keyword>
<dbReference type="GO" id="GO:0005634">
    <property type="term" value="C:nucleus"/>
    <property type="evidence" value="ECO:0007669"/>
    <property type="project" value="UniProtKB-SubCell"/>
</dbReference>
<comment type="caution">
    <text evidence="8">The sequence shown here is derived from an EMBL/GenBank/DDBJ whole genome shotgun (WGS) entry which is preliminary data.</text>
</comment>
<dbReference type="GO" id="GO:0008270">
    <property type="term" value="F:zinc ion binding"/>
    <property type="evidence" value="ECO:0007669"/>
    <property type="project" value="UniProtKB-KW"/>
</dbReference>
<proteinExistence type="predicted"/>
<evidence type="ECO:0000256" key="3">
    <source>
        <dbReference type="ARBA" id="ARBA00022771"/>
    </source>
</evidence>
<evidence type="ECO:0000256" key="4">
    <source>
        <dbReference type="ARBA" id="ARBA00022833"/>
    </source>
</evidence>
<evidence type="ECO:0000256" key="1">
    <source>
        <dbReference type="ARBA" id="ARBA00004123"/>
    </source>
</evidence>
<evidence type="ECO:0000256" key="6">
    <source>
        <dbReference type="SAM" id="MobiDB-lite"/>
    </source>
</evidence>